<sequence>MHDWLVSIEYGLFFIAKDIISLWTNPYTPFTHLNRLPMHPIVPHLWFDHQAKEAIDLYCSLIPDSYVTHSITLHDTPSGNAELFSFVLAGQPFMAINAGPYFQFNPSISFFLNFDPSRDRQAQAHLEHTWAALSEGGKVLMPLGEYPFSKCYGWIQDRYGLSWQLILSNPEGDPRPFVVPCLLFTRDRFGKAETALQFYLSVFQQVRVGQLVHYSDMDTNSPFAHAIAYADFQINETWMAIMDGPGDHAFAFNEAISFVVTCDTQAEIDAYWQHLSAVPEAEQCGWCKDSFGISWQITPSILDSMMKEGSPEQIKRVTQAFLKMKKFDIAALQKAYSMPE</sequence>
<keyword evidence="2" id="KW-0830">Ubiquinone</keyword>
<organism evidence="2 3">
    <name type="scientific">Thermoflavifilum thermophilum</name>
    <dbReference type="NCBI Taxonomy" id="1393122"/>
    <lineage>
        <taxon>Bacteria</taxon>
        <taxon>Pseudomonadati</taxon>
        <taxon>Bacteroidota</taxon>
        <taxon>Chitinophagia</taxon>
        <taxon>Chitinophagales</taxon>
        <taxon>Chitinophagaceae</taxon>
        <taxon>Thermoflavifilum</taxon>
    </lineage>
</organism>
<keyword evidence="3" id="KW-1185">Reference proteome</keyword>
<dbReference type="Proteomes" id="UP000199537">
    <property type="component" value="Unassembled WGS sequence"/>
</dbReference>
<proteinExistence type="predicted"/>
<keyword evidence="2" id="KW-0808">Transferase</keyword>
<dbReference type="PANTHER" id="PTHR33990">
    <property type="entry name" value="PROTEIN YJDN-RELATED"/>
    <property type="match status" value="1"/>
</dbReference>
<feature type="domain" description="PhnB-like" evidence="1">
    <location>
        <begin position="41"/>
        <end position="166"/>
    </location>
</feature>
<dbReference type="GO" id="GO:0008168">
    <property type="term" value="F:methyltransferase activity"/>
    <property type="evidence" value="ECO:0007669"/>
    <property type="project" value="UniProtKB-KW"/>
</dbReference>
<gene>
    <name evidence="2" type="ORF">SAMN05660895_2128</name>
</gene>
<evidence type="ECO:0000313" key="2">
    <source>
        <dbReference type="EMBL" id="SFV34978.1"/>
    </source>
</evidence>
<dbReference type="Gene3D" id="3.10.180.10">
    <property type="entry name" value="2,3-Dihydroxybiphenyl 1,2-Dioxygenase, domain 1"/>
    <property type="match status" value="1"/>
</dbReference>
<dbReference type="STRING" id="1393122.SAMN05660895_2128"/>
<name>A0A1I7NK13_9BACT</name>
<dbReference type="GO" id="GO:0032259">
    <property type="term" value="P:methylation"/>
    <property type="evidence" value="ECO:0007669"/>
    <property type="project" value="UniProtKB-KW"/>
</dbReference>
<keyword evidence="2" id="KW-0489">Methyltransferase</keyword>
<dbReference type="InterPro" id="IPR029068">
    <property type="entry name" value="Glyas_Bleomycin-R_OHBP_Dase"/>
</dbReference>
<dbReference type="Gene3D" id="3.30.720.100">
    <property type="match status" value="1"/>
</dbReference>
<dbReference type="SUPFAM" id="SSF54593">
    <property type="entry name" value="Glyoxalase/Bleomycin resistance protein/Dihydroxybiphenyl dioxygenase"/>
    <property type="match status" value="2"/>
</dbReference>
<feature type="domain" description="PhnB-like" evidence="1">
    <location>
        <begin position="178"/>
        <end position="298"/>
    </location>
</feature>
<dbReference type="AlphaFoldDB" id="A0A1I7NK13"/>
<dbReference type="InterPro" id="IPR028973">
    <property type="entry name" value="PhnB-like"/>
</dbReference>
<evidence type="ECO:0000313" key="3">
    <source>
        <dbReference type="Proteomes" id="UP000199537"/>
    </source>
</evidence>
<dbReference type="Gene3D" id="3.30.720.110">
    <property type="match status" value="1"/>
</dbReference>
<dbReference type="EMBL" id="FPCJ01000001">
    <property type="protein sequence ID" value="SFV34978.1"/>
    <property type="molecule type" value="Genomic_DNA"/>
</dbReference>
<dbReference type="Pfam" id="PF06983">
    <property type="entry name" value="3-dmu-9_3-mt"/>
    <property type="match status" value="2"/>
</dbReference>
<dbReference type="CDD" id="cd06588">
    <property type="entry name" value="PhnB_like"/>
    <property type="match status" value="2"/>
</dbReference>
<protein>
    <submittedName>
        <fullName evidence="2">Glyoxalase superfamily enzyme, possibly 3-demethylubiquinone-9 3-methyltransferase</fullName>
    </submittedName>
</protein>
<evidence type="ECO:0000259" key="1">
    <source>
        <dbReference type="Pfam" id="PF06983"/>
    </source>
</evidence>
<reference evidence="3" key="1">
    <citation type="submission" date="2016-10" db="EMBL/GenBank/DDBJ databases">
        <authorList>
            <person name="Varghese N."/>
            <person name="Submissions S."/>
        </authorList>
    </citation>
    <scope>NUCLEOTIDE SEQUENCE [LARGE SCALE GENOMIC DNA]</scope>
    <source>
        <strain evidence="3">DSM 14807</strain>
    </source>
</reference>
<accession>A0A1I7NK13</accession>